<dbReference type="PROSITE" id="PS00678">
    <property type="entry name" value="WD_REPEATS_1"/>
    <property type="match status" value="1"/>
</dbReference>
<evidence type="ECO:0000256" key="8">
    <source>
        <dbReference type="ARBA" id="ARBA00023212"/>
    </source>
</evidence>
<dbReference type="InterPro" id="IPR015943">
    <property type="entry name" value="WD40/YVTN_repeat-like_dom_sf"/>
</dbReference>
<feature type="compositionally biased region" description="Pro residues" evidence="15">
    <location>
        <begin position="2065"/>
        <end position="2074"/>
    </location>
</feature>
<evidence type="ECO:0000256" key="14">
    <source>
        <dbReference type="SAM" id="Coils"/>
    </source>
</evidence>
<feature type="repeat" description="WD" evidence="13">
    <location>
        <begin position="810"/>
        <end position="843"/>
    </location>
</feature>
<feature type="compositionally biased region" description="Basic and acidic residues" evidence="15">
    <location>
        <begin position="962"/>
        <end position="971"/>
    </location>
</feature>
<evidence type="ECO:0000256" key="10">
    <source>
        <dbReference type="ARBA" id="ARBA00055223"/>
    </source>
</evidence>
<feature type="region of interest" description="Disordered" evidence="15">
    <location>
        <begin position="2060"/>
        <end position="2082"/>
    </location>
</feature>
<dbReference type="Gene3D" id="2.130.10.10">
    <property type="entry name" value="YVTN repeat-like/Quinoprotein amine dehydrogenase"/>
    <property type="match status" value="3"/>
</dbReference>
<keyword evidence="3 13" id="KW-0853">WD repeat</keyword>
<feature type="coiled-coil region" evidence="14">
    <location>
        <begin position="1642"/>
        <end position="1697"/>
    </location>
</feature>
<comment type="similarity">
    <text evidence="11">Belongs to the CFAP44 family.</text>
</comment>
<gene>
    <name evidence="18" type="primary">LOC111125001</name>
</gene>
<feature type="coiled-coil region" evidence="14">
    <location>
        <begin position="1456"/>
        <end position="1483"/>
    </location>
</feature>
<reference evidence="18" key="1">
    <citation type="submission" date="2025-08" db="UniProtKB">
        <authorList>
            <consortium name="RefSeq"/>
        </authorList>
    </citation>
    <scope>IDENTIFICATION</scope>
    <source>
        <tissue evidence="18">Whole sample</tissue>
    </source>
</reference>
<dbReference type="InterPro" id="IPR001680">
    <property type="entry name" value="WD40_rpt"/>
</dbReference>
<evidence type="ECO:0000256" key="13">
    <source>
        <dbReference type="PROSITE-ProRule" id="PRU00221"/>
    </source>
</evidence>
<feature type="region of interest" description="Disordered" evidence="15">
    <location>
        <begin position="1726"/>
        <end position="1768"/>
    </location>
</feature>
<dbReference type="Pfam" id="PF00400">
    <property type="entry name" value="WD40"/>
    <property type="match status" value="3"/>
</dbReference>
<feature type="repeat" description="WD" evidence="13">
    <location>
        <begin position="1085"/>
        <end position="1126"/>
    </location>
</feature>
<organism evidence="17 18">
    <name type="scientific">Crassostrea virginica</name>
    <name type="common">Eastern oyster</name>
    <dbReference type="NCBI Taxonomy" id="6565"/>
    <lineage>
        <taxon>Eukaryota</taxon>
        <taxon>Metazoa</taxon>
        <taxon>Spiralia</taxon>
        <taxon>Lophotrochozoa</taxon>
        <taxon>Mollusca</taxon>
        <taxon>Bivalvia</taxon>
        <taxon>Autobranchia</taxon>
        <taxon>Pteriomorphia</taxon>
        <taxon>Ostreida</taxon>
        <taxon>Ostreoidea</taxon>
        <taxon>Ostreidae</taxon>
        <taxon>Crassostrea</taxon>
    </lineage>
</organism>
<dbReference type="SMART" id="SM00320">
    <property type="entry name" value="WD40"/>
    <property type="match status" value="8"/>
</dbReference>
<dbReference type="KEGG" id="cvn:111125001"/>
<evidence type="ECO:0000256" key="11">
    <source>
        <dbReference type="ARBA" id="ARBA00060934"/>
    </source>
</evidence>
<evidence type="ECO:0000256" key="15">
    <source>
        <dbReference type="SAM" id="MobiDB-lite"/>
    </source>
</evidence>
<evidence type="ECO:0000256" key="5">
    <source>
        <dbReference type="ARBA" id="ARBA00022846"/>
    </source>
</evidence>
<feature type="coiled-coil region" evidence="14">
    <location>
        <begin position="2031"/>
        <end position="2058"/>
    </location>
</feature>
<feature type="region of interest" description="Disordered" evidence="15">
    <location>
        <begin position="926"/>
        <end position="977"/>
    </location>
</feature>
<feature type="coiled-coil region" evidence="14">
    <location>
        <begin position="1784"/>
        <end position="1839"/>
    </location>
</feature>
<dbReference type="PROSITE" id="PS50082">
    <property type="entry name" value="WD_REPEATS_2"/>
    <property type="match status" value="2"/>
</dbReference>
<dbReference type="GeneID" id="111125001"/>
<keyword evidence="6 14" id="KW-0175">Coiled coil</keyword>
<name>A0A8B8D973_CRAVI</name>
<evidence type="ECO:0000256" key="6">
    <source>
        <dbReference type="ARBA" id="ARBA00023054"/>
    </source>
</evidence>
<feature type="compositionally biased region" description="Basic and acidic residues" evidence="15">
    <location>
        <begin position="89"/>
        <end position="102"/>
    </location>
</feature>
<dbReference type="PANTHER" id="PTHR14885">
    <property type="entry name" value="CILIA- AND FLAGELLA-ASSOCIATED PROTEIN 43-RELATED"/>
    <property type="match status" value="1"/>
</dbReference>
<feature type="coiled-coil region" evidence="14">
    <location>
        <begin position="1171"/>
        <end position="1198"/>
    </location>
</feature>
<evidence type="ECO:0000256" key="7">
    <source>
        <dbReference type="ARBA" id="ARBA00023069"/>
    </source>
</evidence>
<dbReference type="SUPFAM" id="SSF50998">
    <property type="entry name" value="Quinoprotein alcohol dehydrogenase-like"/>
    <property type="match status" value="1"/>
</dbReference>
<feature type="domain" description="EML-like first beta-propeller" evidence="16">
    <location>
        <begin position="425"/>
        <end position="635"/>
    </location>
</feature>
<evidence type="ECO:0000256" key="3">
    <source>
        <dbReference type="ARBA" id="ARBA00022574"/>
    </source>
</evidence>
<feature type="compositionally biased region" description="Polar residues" evidence="15">
    <location>
        <begin position="57"/>
        <end position="67"/>
    </location>
</feature>
<feature type="coiled-coil region" evidence="14">
    <location>
        <begin position="1874"/>
        <end position="1901"/>
    </location>
</feature>
<feature type="region of interest" description="Disordered" evidence="15">
    <location>
        <begin position="24"/>
        <end position="340"/>
    </location>
</feature>
<feature type="compositionally biased region" description="Basic and acidic residues" evidence="15">
    <location>
        <begin position="39"/>
        <end position="53"/>
    </location>
</feature>
<keyword evidence="17" id="KW-1185">Reference proteome</keyword>
<keyword evidence="4" id="KW-0677">Repeat</keyword>
<comment type="function">
    <text evidence="10">Flagellar protein involved in sperm flagellum axoneme organization and function.</text>
</comment>
<evidence type="ECO:0000313" key="17">
    <source>
        <dbReference type="Proteomes" id="UP000694844"/>
    </source>
</evidence>
<accession>A0A8B8D973</accession>
<dbReference type="RefSeq" id="XP_022324094.1">
    <property type="nucleotide sequence ID" value="XM_022468386.1"/>
</dbReference>
<dbReference type="Proteomes" id="UP000694844">
    <property type="component" value="Chromosome 3"/>
</dbReference>
<keyword evidence="9" id="KW-0966">Cell projection</keyword>
<evidence type="ECO:0000256" key="2">
    <source>
        <dbReference type="ARBA" id="ARBA00022490"/>
    </source>
</evidence>
<dbReference type="GO" id="GO:0003341">
    <property type="term" value="P:cilium movement"/>
    <property type="evidence" value="ECO:0007669"/>
    <property type="project" value="UniProtKB-ARBA"/>
</dbReference>
<evidence type="ECO:0000259" key="16">
    <source>
        <dbReference type="Pfam" id="PF23409"/>
    </source>
</evidence>
<keyword evidence="8" id="KW-0206">Cytoskeleton</keyword>
<feature type="compositionally biased region" description="Acidic residues" evidence="15">
    <location>
        <begin position="1731"/>
        <end position="1760"/>
    </location>
</feature>
<feature type="region of interest" description="Disordered" evidence="15">
    <location>
        <begin position="1536"/>
        <end position="1567"/>
    </location>
</feature>
<comment type="subcellular location">
    <subcellularLocation>
        <location evidence="1">Cytoplasm</location>
        <location evidence="1">Cytoskeleton</location>
        <location evidence="1">Flagellum axoneme</location>
    </subcellularLocation>
</comment>
<dbReference type="PANTHER" id="PTHR14885:SF3">
    <property type="entry name" value="CILIA- AND FLAGELLA-ASSOCIATED PROTEIN 44"/>
    <property type="match status" value="1"/>
</dbReference>
<dbReference type="InterPro" id="IPR055439">
    <property type="entry name" value="Beta-prop_EML_1st"/>
</dbReference>
<proteinExistence type="inferred from homology"/>
<sequence>MKDDPTKNVPKVSVISCTESNFQEKLNKGDDENCNLQSSKDDQSQQENLKLKELSVIGQNSGLSNKPESLLFPENESHVAAEGGQGDSPPDKKEPEPSDKVEPPIQETEQDKKDVPKEEEKTEEVKSSGDQKPDSDAPKEKAGEEKVEDPKSSEEKKPESEPPTEKSGDEKTEEAKPSGEQKPESEPSKEKTGEEKTEEPGSEPPVEKAGEGKTEQAKSSEEKEPGSEPPAEKAEEPQGGTNETEKKETEGENKVEQEPVKEADSKSEDTTKKPEEGQEKPAEGSKVEEEGKQTEAKTDQENSEGEKAEETTEGDKNQNATEGGEEEDEEGNKAAKAEEEKKKIPDDFFYNFEDMISQPHITQDSGLPQDYLNLVHSFGYDCTKRHNLHLLDERTVCFAAGNYVLLLDLQTKEQKYLRSTSGGGIGAITVDPSKKYFAVAEKGVSPNINVFEYPSLKLHRILRGGTERSYSYVDFNPKGDLLASVGGDPDYMLTIWDWKEEQTVLRSKAFSQEVFRVTFSTELEGQLTTAGTGHIRFWKMADTFTGLKLQGELGKFGKTEISDIEGYVELPDGKVLSGTENGNMLLWEGGLIKVEIGRKGKKLCHQGSIQQILLDEGELMTIGSDGYIRVWDFESVDTADVADESGLFEMEPMNELRVGHDVHLKSILKSTDAENEITVWYAQDASGGIWKLDLTFSHTSQAPDKLFTYHAGAITGCDVSPLTQLVATTGVDHTVRVFDFLQKKQLCEKRFADAGTALIWAPQIVDAKAKTIIAGFSDGVIRVMTVAQAGEDQAPKKLKQDIDLDLKQVFKPHNKAVTSIAVNDKGEILATGGADNTIFFLNIGETYEPIGFIETPSAVKQIQWSPSSFKKSTLLVFCEDGLVLEIDSPDGATFDTSKTFHITGLPMRSFKFKSIKSRLRHEEELERKRKEELERKKREEEERRKRIERGLETESEQGDVEEEKKTPEPEWKPYIPSEPSPILTGFYSEEGQFWLSMGEFDAGYLYECKFVSEEERNTLPEELRDEPLQSVPVTESNDVPITFMHYSGDGRKMLIGMEDGSIRIQNLEKEFKLDELSSHWQLNLHDNNYGRIVKLAVSPDERMLLSAGSDGNLFLYDIMEQEKVDQKVAEAKAKLPSAKKSGEQVIVDDIDDPNAYSIEDAKQKAEHDKMMKIADEKKKDVRRQIAKLRRQFKSILEQNEGLPVHLQLRKEEFELDKDIKLELEKQKTDRIDIVRKELAWEAEKQRIALEKLRKRYKDVVECERIVVKAFKTPHEVASFRAAKLSDDFYHMKADFERRKTMTMMKDDITRDPTRDLLGGKTLHSDDQTGTGGKHGDQGGAKVTTTLKGSMGERINKALHKVEEKKQKRAARRAQWEELYNTKPDDDYEDPADVSAIKEAKDNMGDYKLKTAKDYVVPDHLRMNVEKARGRLLILKDLIHEHKYNFNLRLLKIRDKKLSVIEEIRELVAELENVQSQLTRSKHKTIPPIPRMHPDEMPEKKLEYTRDTLLAFKKEMEMKQKEAKGGGGGFGGFGGFGGNAGDTAKDKGGSPTPKPSTIMSESKGGEDEEMVEFDTSPLEVEMKEALEIKLIYEQDRLLERIQELLLNFDAELRLLRHDKFKLDIVMKNADLRQVTLFEEFVLLKEYEKREDVMEAKVSGKQQEKLDMQAKIIELQGKQDMKKKEIEKLQEKEKQLYAQFQASLGDNNKFAEYLTKVFKKKIKRAKKKVTDGEGSDEDSDEDSDDESDWDEDDEESEEEGGYDLDICPPGCDQNIYDNTCQLREKKLDIEEALQEEKKNNDGLKKDIESNNKKLKVVDSALKAAQNDLEAFQLEKQQKLNELDVVVTLKLHQIQYMINGILPQDLSQTLVFESHGVTRLQHRIKELEHEKHMQKKHMKESRRKHVQLIKDRKVFDSKISEMEERTNEMMIAKFGRIVDLEKLETITVNRQIEELKEKLRLTEIQCAEELEEWDEKIAEKKAKITALIRDNTDRLDQLCILLNEKKSFEGELDSRQKTSGQEYTGARKADLRERQRLIQLVQLQAQEIDALKEEIMLLSRKGGHILPPAQPPLPQSPPNMRTISN</sequence>
<keyword evidence="5" id="KW-0282">Flagellum</keyword>
<dbReference type="OrthoDB" id="1935234at2759"/>
<dbReference type="Pfam" id="PF23409">
    <property type="entry name" value="Beta-prop_EML"/>
    <property type="match status" value="1"/>
</dbReference>
<evidence type="ECO:0000256" key="4">
    <source>
        <dbReference type="ARBA" id="ARBA00022737"/>
    </source>
</evidence>
<dbReference type="GO" id="GO:0060285">
    <property type="term" value="P:cilium-dependent cell motility"/>
    <property type="evidence" value="ECO:0007669"/>
    <property type="project" value="UniProtKB-ARBA"/>
</dbReference>
<evidence type="ECO:0000256" key="1">
    <source>
        <dbReference type="ARBA" id="ARBA00004611"/>
    </source>
</evidence>
<feature type="coiled-coil region" evidence="14">
    <location>
        <begin position="1949"/>
        <end position="1987"/>
    </location>
</feature>
<dbReference type="InterPro" id="IPR011047">
    <property type="entry name" value="Quinoprotein_ADH-like_sf"/>
</dbReference>
<evidence type="ECO:0000313" key="18">
    <source>
        <dbReference type="RefSeq" id="XP_022324094.1"/>
    </source>
</evidence>
<feature type="compositionally biased region" description="Basic and acidic residues" evidence="15">
    <location>
        <begin position="243"/>
        <end position="316"/>
    </location>
</feature>
<feature type="compositionally biased region" description="Basic and acidic residues" evidence="15">
    <location>
        <begin position="331"/>
        <end position="340"/>
    </location>
</feature>
<feature type="region of interest" description="Disordered" evidence="15">
    <location>
        <begin position="1309"/>
        <end position="1342"/>
    </location>
</feature>
<evidence type="ECO:0000256" key="9">
    <source>
        <dbReference type="ARBA" id="ARBA00023273"/>
    </source>
</evidence>
<keyword evidence="2" id="KW-0963">Cytoplasm</keyword>
<dbReference type="InterPro" id="IPR019775">
    <property type="entry name" value="WD40_repeat_CS"/>
</dbReference>
<keyword evidence="7" id="KW-0969">Cilium</keyword>
<dbReference type="FunFam" id="2.130.10.10:FF:000401">
    <property type="entry name" value="Cilia- and flagella-associated protein 44"/>
    <property type="match status" value="1"/>
</dbReference>
<feature type="compositionally biased region" description="Basic and acidic residues" evidence="15">
    <location>
        <begin position="109"/>
        <end position="236"/>
    </location>
</feature>
<feature type="compositionally biased region" description="Basic and acidic residues" evidence="15">
    <location>
        <begin position="926"/>
        <end position="952"/>
    </location>
</feature>
<evidence type="ECO:0000256" key="12">
    <source>
        <dbReference type="ARBA" id="ARBA00074727"/>
    </source>
</evidence>
<protein>
    <recommendedName>
        <fullName evidence="12">Cilia- and flagella-associated protein 44</fullName>
    </recommendedName>
</protein>